<proteinExistence type="predicted"/>
<dbReference type="Proteomes" id="UP001201262">
    <property type="component" value="Unassembled WGS sequence"/>
</dbReference>
<evidence type="ECO:0000313" key="2">
    <source>
        <dbReference type="Proteomes" id="UP001201262"/>
    </source>
</evidence>
<comment type="caution">
    <text evidence="1">The sequence shown here is derived from an EMBL/GenBank/DDBJ whole genome shotgun (WGS) entry which is preliminary data.</text>
</comment>
<organism evidence="1 2">
    <name type="scientific">Talaromyces proteolyticus</name>
    <dbReference type="NCBI Taxonomy" id="1131652"/>
    <lineage>
        <taxon>Eukaryota</taxon>
        <taxon>Fungi</taxon>
        <taxon>Dikarya</taxon>
        <taxon>Ascomycota</taxon>
        <taxon>Pezizomycotina</taxon>
        <taxon>Eurotiomycetes</taxon>
        <taxon>Eurotiomycetidae</taxon>
        <taxon>Eurotiales</taxon>
        <taxon>Trichocomaceae</taxon>
        <taxon>Talaromyces</taxon>
        <taxon>Talaromyces sect. Bacilispori</taxon>
    </lineage>
</organism>
<reference evidence="1" key="1">
    <citation type="submission" date="2021-12" db="EMBL/GenBank/DDBJ databases">
        <title>Convergent genome expansion in fungi linked to evolution of root-endophyte symbiosis.</title>
        <authorList>
            <consortium name="DOE Joint Genome Institute"/>
            <person name="Ke Y.-H."/>
            <person name="Bonito G."/>
            <person name="Liao H.-L."/>
            <person name="Looney B."/>
            <person name="Rojas-Flechas A."/>
            <person name="Nash J."/>
            <person name="Hameed K."/>
            <person name="Schadt C."/>
            <person name="Martin F."/>
            <person name="Crous P.W."/>
            <person name="Miettinen O."/>
            <person name="Magnuson J.K."/>
            <person name="Labbe J."/>
            <person name="Jacobson D."/>
            <person name="Doktycz M.J."/>
            <person name="Veneault-Fourrey C."/>
            <person name="Kuo A."/>
            <person name="Mondo S."/>
            <person name="Calhoun S."/>
            <person name="Riley R."/>
            <person name="Ohm R."/>
            <person name="LaButti K."/>
            <person name="Andreopoulos B."/>
            <person name="Pangilinan J."/>
            <person name="Nolan M."/>
            <person name="Tritt A."/>
            <person name="Clum A."/>
            <person name="Lipzen A."/>
            <person name="Daum C."/>
            <person name="Barry K."/>
            <person name="Grigoriev I.V."/>
            <person name="Vilgalys R."/>
        </authorList>
    </citation>
    <scope>NUCLEOTIDE SEQUENCE</scope>
    <source>
        <strain evidence="1">PMI_201</strain>
    </source>
</reference>
<protein>
    <recommendedName>
        <fullName evidence="3">SnoaL-like domain-containing protein</fullName>
    </recommendedName>
</protein>
<keyword evidence="2" id="KW-1185">Reference proteome</keyword>
<dbReference type="Gene3D" id="3.10.450.50">
    <property type="match status" value="1"/>
</dbReference>
<dbReference type="AlphaFoldDB" id="A0AAD4PUJ6"/>
<evidence type="ECO:0008006" key="3">
    <source>
        <dbReference type="Google" id="ProtNLM"/>
    </source>
</evidence>
<evidence type="ECO:0000313" key="1">
    <source>
        <dbReference type="EMBL" id="KAH8689445.1"/>
    </source>
</evidence>
<dbReference type="RefSeq" id="XP_046065799.1">
    <property type="nucleotide sequence ID" value="XM_046219205.1"/>
</dbReference>
<dbReference type="EMBL" id="JAJTJA010000015">
    <property type="protein sequence ID" value="KAH8689445.1"/>
    <property type="molecule type" value="Genomic_DNA"/>
</dbReference>
<dbReference type="SUPFAM" id="SSF54427">
    <property type="entry name" value="NTF2-like"/>
    <property type="match status" value="1"/>
</dbReference>
<name>A0AAD4PUJ6_9EURO</name>
<gene>
    <name evidence="1" type="ORF">BGW36DRAFT_412243</name>
</gene>
<dbReference type="GeneID" id="70249492"/>
<accession>A0AAD4PUJ6</accession>
<dbReference type="InterPro" id="IPR032710">
    <property type="entry name" value="NTF2-like_dom_sf"/>
</dbReference>
<sequence length="160" mass="17535">MSSTAAHHVVEKLLQNSLDPAIVREIVAPDATYMSLTYENPELKKILPYCGVQPEGGPDAVLGVFGFVNKIWAIEDFDIKKSFSSGENAAVFGSMRYRSKTLGKVFTSPFSIWATVIGGKITYMQFLEDTLLSTSSFKEGGEGPLNTYIVDPETNERVTA</sequence>